<dbReference type="Gene3D" id="3.30.2090.10">
    <property type="entry name" value="Multidrug efflux transporter AcrB TolC docking domain, DN and DC subdomains"/>
    <property type="match status" value="1"/>
</dbReference>
<dbReference type="Gene3D" id="3.30.70.1320">
    <property type="entry name" value="Multidrug efflux transporter AcrB pore domain like"/>
    <property type="match status" value="1"/>
</dbReference>
<dbReference type="Gene3D" id="1.20.1640.10">
    <property type="entry name" value="Multidrug efflux transporter AcrB transmembrane domain"/>
    <property type="match status" value="1"/>
</dbReference>
<reference evidence="2 3" key="1">
    <citation type="submission" date="2019-03" db="EMBL/GenBank/DDBJ databases">
        <title>Diversity of the mouse oral microbiome.</title>
        <authorList>
            <person name="Joseph S."/>
            <person name="Aduse-Opoku J."/>
            <person name="Curtis M."/>
            <person name="Wade W."/>
            <person name="Hashim A."/>
        </authorList>
    </citation>
    <scope>NUCLEOTIDE SEQUENCE [LARGE SCALE GENOMIC DNA]</scope>
    <source>
        <strain evidence="2 3">P11</strain>
    </source>
</reference>
<dbReference type="InterPro" id="IPR027463">
    <property type="entry name" value="AcrB_DN_DC_subdom"/>
</dbReference>
<name>A0A4Y9IGY5_9BACT</name>
<dbReference type="Pfam" id="PF00873">
    <property type="entry name" value="ACR_tran"/>
    <property type="match status" value="1"/>
</dbReference>
<keyword evidence="1" id="KW-0472">Membrane</keyword>
<feature type="non-terminal residue" evidence="2">
    <location>
        <position position="131"/>
    </location>
</feature>
<keyword evidence="1" id="KW-1133">Transmembrane helix</keyword>
<dbReference type="AlphaFoldDB" id="A0A4Y9IGY5"/>
<dbReference type="SUPFAM" id="SSF82693">
    <property type="entry name" value="Multidrug efflux transporter AcrB pore domain, PN1, PN2, PC1 and PC2 subdomains"/>
    <property type="match status" value="1"/>
</dbReference>
<evidence type="ECO:0000313" key="3">
    <source>
        <dbReference type="Proteomes" id="UP000298285"/>
    </source>
</evidence>
<keyword evidence="1" id="KW-0812">Transmembrane</keyword>
<organism evidence="2 3">
    <name type="scientific">Dysgonomonas mossii</name>
    <dbReference type="NCBI Taxonomy" id="163665"/>
    <lineage>
        <taxon>Bacteria</taxon>
        <taxon>Pseudomonadati</taxon>
        <taxon>Bacteroidota</taxon>
        <taxon>Bacteroidia</taxon>
        <taxon>Bacteroidales</taxon>
        <taxon>Dysgonomonadaceae</taxon>
        <taxon>Dysgonomonas</taxon>
    </lineage>
</organism>
<comment type="caution">
    <text evidence="2">The sequence shown here is derived from an EMBL/GenBank/DDBJ whole genome shotgun (WGS) entry which is preliminary data.</text>
</comment>
<feature type="non-terminal residue" evidence="2">
    <location>
        <position position="1"/>
    </location>
</feature>
<evidence type="ECO:0000313" key="2">
    <source>
        <dbReference type="EMBL" id="TFU84982.1"/>
    </source>
</evidence>
<dbReference type="PANTHER" id="PTHR32063">
    <property type="match status" value="1"/>
</dbReference>
<dbReference type="InterPro" id="IPR001036">
    <property type="entry name" value="Acrflvin-R"/>
</dbReference>
<dbReference type="GO" id="GO:0005886">
    <property type="term" value="C:plasma membrane"/>
    <property type="evidence" value="ECO:0007669"/>
    <property type="project" value="TreeGrafter"/>
</dbReference>
<sequence>RKIPLMTSDAGVSVRLGDVARIQIGPEMRRGIAELNGEGEVAGGVIIMRSGKNALETIDAVKVKLEKLKASLPPGVEIVPTYDRSSLIKRAVSNLKEKLIEEFIVVAVVCALFLFHLRSALVAIITLPIGI</sequence>
<evidence type="ECO:0000256" key="1">
    <source>
        <dbReference type="SAM" id="Phobius"/>
    </source>
</evidence>
<accession>A0A4Y9IGY5</accession>
<dbReference type="Proteomes" id="UP000298285">
    <property type="component" value="Unassembled WGS sequence"/>
</dbReference>
<dbReference type="OrthoDB" id="636130at2"/>
<feature type="transmembrane region" description="Helical" evidence="1">
    <location>
        <begin position="103"/>
        <end position="129"/>
    </location>
</feature>
<gene>
    <name evidence="2" type="ORF">E4T88_17735</name>
</gene>
<proteinExistence type="predicted"/>
<dbReference type="EMBL" id="SPPK01000124">
    <property type="protein sequence ID" value="TFU84982.1"/>
    <property type="molecule type" value="Genomic_DNA"/>
</dbReference>
<dbReference type="PANTHER" id="PTHR32063:SF19">
    <property type="entry name" value="CATION EFFLUX SYSTEM PROTEIN CUSA"/>
    <property type="match status" value="1"/>
</dbReference>
<protein>
    <submittedName>
        <fullName evidence="2">Efflux RND transporter permease subunit</fullName>
    </submittedName>
</protein>
<dbReference type="GO" id="GO:0042910">
    <property type="term" value="F:xenobiotic transmembrane transporter activity"/>
    <property type="evidence" value="ECO:0007669"/>
    <property type="project" value="TreeGrafter"/>
</dbReference>